<keyword evidence="3" id="KW-1185">Reference proteome</keyword>
<reference evidence="3" key="2">
    <citation type="submission" date="2015-01" db="EMBL/GenBank/DDBJ databases">
        <title>Evolutionary Origins and Diversification of the Mycorrhizal Mutualists.</title>
        <authorList>
            <consortium name="DOE Joint Genome Institute"/>
            <consortium name="Mycorrhizal Genomics Consortium"/>
            <person name="Kohler A."/>
            <person name="Kuo A."/>
            <person name="Nagy L.G."/>
            <person name="Floudas D."/>
            <person name="Copeland A."/>
            <person name="Barry K.W."/>
            <person name="Cichocki N."/>
            <person name="Veneault-Fourrey C."/>
            <person name="LaButti K."/>
            <person name="Lindquist E.A."/>
            <person name="Lipzen A."/>
            <person name="Lundell T."/>
            <person name="Morin E."/>
            <person name="Murat C."/>
            <person name="Riley R."/>
            <person name="Ohm R."/>
            <person name="Sun H."/>
            <person name="Tunlid A."/>
            <person name="Henrissat B."/>
            <person name="Grigoriev I.V."/>
            <person name="Hibbett D.S."/>
            <person name="Martin F."/>
        </authorList>
    </citation>
    <scope>NUCLEOTIDE SEQUENCE [LARGE SCALE GENOMIC DNA]</scope>
    <source>
        <strain evidence="3">MUT 4182</strain>
    </source>
</reference>
<accession>A0A0C3L783</accession>
<name>A0A0C3L783_9AGAM</name>
<feature type="compositionally biased region" description="Polar residues" evidence="1">
    <location>
        <begin position="288"/>
        <end position="305"/>
    </location>
</feature>
<dbReference type="HOGENOM" id="CLU_857817_0_0_1"/>
<organism evidence="2 3">
    <name type="scientific">Tulasnella calospora MUT 4182</name>
    <dbReference type="NCBI Taxonomy" id="1051891"/>
    <lineage>
        <taxon>Eukaryota</taxon>
        <taxon>Fungi</taxon>
        <taxon>Dikarya</taxon>
        <taxon>Basidiomycota</taxon>
        <taxon>Agaricomycotina</taxon>
        <taxon>Agaricomycetes</taxon>
        <taxon>Cantharellales</taxon>
        <taxon>Tulasnellaceae</taxon>
        <taxon>Tulasnella</taxon>
    </lineage>
</organism>
<proteinExistence type="predicted"/>
<dbReference type="Proteomes" id="UP000054248">
    <property type="component" value="Unassembled WGS sequence"/>
</dbReference>
<feature type="compositionally biased region" description="Polar residues" evidence="1">
    <location>
        <begin position="317"/>
        <end position="335"/>
    </location>
</feature>
<dbReference type="Pfam" id="PF15251">
    <property type="entry name" value="TAPR1-like"/>
    <property type="match status" value="1"/>
</dbReference>
<protein>
    <submittedName>
        <fullName evidence="2">Uncharacterized protein</fullName>
    </submittedName>
</protein>
<sequence>MDLSLLRESLPPRNVAQEDKDLLNDFRAAALSVTTLYKSSLRNSKKAYNEGYATCLRDVLNFIQAGVSAEGRMTELGGNDGSGALGLNLNFDVDGKGMTIGRVMDWVEGRLDMITGEDEEDPSGNAGVGAQDDDEQKPAKAKPAKETAKRMVPTRTKQPQSGGPAQEAVVQPPPPAPLPAQATVAAGFDRSSPPPLDAYRQPTAIPPSSSPASVRTSSYPSSQGALTRSRSRASVSEKQIRRFAPPPPSQQQEPLTSDFTFAMPLPHNASSAPAGAATLRSSDFDLGNGNSDVTSALPTTTQSVLGSKRRHAAMVSEITNTQAGANSASPTSVTSPGGRRRRSFASSGGASRSLVINPDDMDVEEEPARKRVARR</sequence>
<feature type="compositionally biased region" description="Polar residues" evidence="1">
    <location>
        <begin position="223"/>
        <end position="237"/>
    </location>
</feature>
<dbReference type="AlphaFoldDB" id="A0A0C3L783"/>
<feature type="compositionally biased region" description="Polar residues" evidence="1">
    <location>
        <begin position="250"/>
        <end position="259"/>
    </location>
</feature>
<dbReference type="EMBL" id="KN823396">
    <property type="protein sequence ID" value="KIO17332.1"/>
    <property type="molecule type" value="Genomic_DNA"/>
</dbReference>
<dbReference type="PANTHER" id="PTHR38645">
    <property type="entry name" value="CHROMOSOME 9, WHOLE GENOME SHOTGUN SEQUENCE"/>
    <property type="match status" value="1"/>
</dbReference>
<gene>
    <name evidence="2" type="ORF">M407DRAFT_246777</name>
</gene>
<reference evidence="2 3" key="1">
    <citation type="submission" date="2014-04" db="EMBL/GenBank/DDBJ databases">
        <authorList>
            <consortium name="DOE Joint Genome Institute"/>
            <person name="Kuo A."/>
            <person name="Girlanda M."/>
            <person name="Perotto S."/>
            <person name="Kohler A."/>
            <person name="Nagy L.G."/>
            <person name="Floudas D."/>
            <person name="Copeland A."/>
            <person name="Barry K.W."/>
            <person name="Cichocki N."/>
            <person name="Veneault-Fourrey C."/>
            <person name="LaButti K."/>
            <person name="Lindquist E.A."/>
            <person name="Lipzen A."/>
            <person name="Lundell T."/>
            <person name="Morin E."/>
            <person name="Murat C."/>
            <person name="Sun H."/>
            <person name="Tunlid A."/>
            <person name="Henrissat B."/>
            <person name="Grigoriev I.V."/>
            <person name="Hibbett D.S."/>
            <person name="Martin F."/>
            <person name="Nordberg H.P."/>
            <person name="Cantor M.N."/>
            <person name="Hua S.X."/>
        </authorList>
    </citation>
    <scope>NUCLEOTIDE SEQUENCE [LARGE SCALE GENOMIC DNA]</scope>
    <source>
        <strain evidence="2 3">MUT 4182</strain>
    </source>
</reference>
<feature type="region of interest" description="Disordered" evidence="1">
    <location>
        <begin position="115"/>
        <end position="375"/>
    </location>
</feature>
<dbReference type="InterPro" id="IPR029196">
    <property type="entry name" value="HAPSTR1-like"/>
</dbReference>
<evidence type="ECO:0000256" key="1">
    <source>
        <dbReference type="SAM" id="MobiDB-lite"/>
    </source>
</evidence>
<evidence type="ECO:0000313" key="2">
    <source>
        <dbReference type="EMBL" id="KIO17332.1"/>
    </source>
</evidence>
<feature type="compositionally biased region" description="Low complexity" evidence="1">
    <location>
        <begin position="344"/>
        <end position="353"/>
    </location>
</feature>
<dbReference type="PANTHER" id="PTHR38645:SF1">
    <property type="entry name" value="YALI0F12243P"/>
    <property type="match status" value="1"/>
</dbReference>
<evidence type="ECO:0000313" key="3">
    <source>
        <dbReference type="Proteomes" id="UP000054248"/>
    </source>
</evidence>
<dbReference type="OrthoDB" id="21418at2759"/>
<feature type="compositionally biased region" description="Low complexity" evidence="1">
    <location>
        <begin position="210"/>
        <end position="222"/>
    </location>
</feature>